<comment type="similarity">
    <text evidence="2 6">Belongs to the drug/metabolite transporter (DMT) superfamily. Plant drug/metabolite exporter (P-DME) (TC 2.A.7.4) family.</text>
</comment>
<dbReference type="InterPro" id="IPR030184">
    <property type="entry name" value="WAT1-related"/>
</dbReference>
<dbReference type="GO" id="GO:0022857">
    <property type="term" value="F:transmembrane transporter activity"/>
    <property type="evidence" value="ECO:0007669"/>
    <property type="project" value="InterPro"/>
</dbReference>
<feature type="transmembrane region" description="Helical" evidence="6">
    <location>
        <begin position="303"/>
        <end position="322"/>
    </location>
</feature>
<dbReference type="Proteomes" id="UP001180020">
    <property type="component" value="Unassembled WGS sequence"/>
</dbReference>
<comment type="subcellular location">
    <subcellularLocation>
        <location evidence="1 6">Membrane</location>
        <topology evidence="1 6">Multi-pass membrane protein</topology>
    </subcellularLocation>
</comment>
<organism evidence="8 9">
    <name type="scientific">Acorus calamus</name>
    <name type="common">Sweet flag</name>
    <dbReference type="NCBI Taxonomy" id="4465"/>
    <lineage>
        <taxon>Eukaryota</taxon>
        <taxon>Viridiplantae</taxon>
        <taxon>Streptophyta</taxon>
        <taxon>Embryophyta</taxon>
        <taxon>Tracheophyta</taxon>
        <taxon>Spermatophyta</taxon>
        <taxon>Magnoliopsida</taxon>
        <taxon>Liliopsida</taxon>
        <taxon>Acoraceae</taxon>
        <taxon>Acorus</taxon>
    </lineage>
</organism>
<feature type="transmembrane region" description="Helical" evidence="6">
    <location>
        <begin position="12"/>
        <end position="29"/>
    </location>
</feature>
<feature type="transmembrane region" description="Helical" evidence="6">
    <location>
        <begin position="131"/>
        <end position="151"/>
    </location>
</feature>
<dbReference type="EMBL" id="JAUJYO010000015">
    <property type="protein sequence ID" value="KAK1296508.1"/>
    <property type="molecule type" value="Genomic_DNA"/>
</dbReference>
<evidence type="ECO:0000313" key="8">
    <source>
        <dbReference type="EMBL" id="KAK1296508.1"/>
    </source>
</evidence>
<feature type="domain" description="EamA" evidence="7">
    <location>
        <begin position="13"/>
        <end position="149"/>
    </location>
</feature>
<keyword evidence="3 6" id="KW-0812">Transmembrane</keyword>
<comment type="caution">
    <text evidence="8">The sequence shown here is derived from an EMBL/GenBank/DDBJ whole genome shotgun (WGS) entry which is preliminary data.</text>
</comment>
<dbReference type="AlphaFoldDB" id="A0AAV9D7S3"/>
<feature type="transmembrane region" description="Helical" evidence="6">
    <location>
        <begin position="100"/>
        <end position="119"/>
    </location>
</feature>
<gene>
    <name evidence="8" type="ORF">QJS10_CPB15g01569</name>
</gene>
<evidence type="ECO:0000256" key="6">
    <source>
        <dbReference type="RuleBase" id="RU363077"/>
    </source>
</evidence>
<feature type="transmembrane region" description="Helical" evidence="6">
    <location>
        <begin position="35"/>
        <end position="56"/>
    </location>
</feature>
<evidence type="ECO:0000256" key="2">
    <source>
        <dbReference type="ARBA" id="ARBA00007635"/>
    </source>
</evidence>
<reference evidence="8" key="1">
    <citation type="journal article" date="2023" name="Nat. Commun.">
        <title>Diploid and tetraploid genomes of Acorus and the evolution of monocots.</title>
        <authorList>
            <person name="Ma L."/>
            <person name="Liu K.W."/>
            <person name="Li Z."/>
            <person name="Hsiao Y.Y."/>
            <person name="Qi Y."/>
            <person name="Fu T."/>
            <person name="Tang G.D."/>
            <person name="Zhang D."/>
            <person name="Sun W.H."/>
            <person name="Liu D.K."/>
            <person name="Li Y."/>
            <person name="Chen G.Z."/>
            <person name="Liu X.D."/>
            <person name="Liao X.Y."/>
            <person name="Jiang Y.T."/>
            <person name="Yu X."/>
            <person name="Hao Y."/>
            <person name="Huang J."/>
            <person name="Zhao X.W."/>
            <person name="Ke S."/>
            <person name="Chen Y.Y."/>
            <person name="Wu W.L."/>
            <person name="Hsu J.L."/>
            <person name="Lin Y.F."/>
            <person name="Huang M.D."/>
            <person name="Li C.Y."/>
            <person name="Huang L."/>
            <person name="Wang Z.W."/>
            <person name="Zhao X."/>
            <person name="Zhong W.Y."/>
            <person name="Peng D.H."/>
            <person name="Ahmad S."/>
            <person name="Lan S."/>
            <person name="Zhang J.S."/>
            <person name="Tsai W.C."/>
            <person name="Van de Peer Y."/>
            <person name="Liu Z.J."/>
        </authorList>
    </citation>
    <scope>NUCLEOTIDE SEQUENCE</scope>
    <source>
        <strain evidence="8">CP</strain>
    </source>
</reference>
<reference evidence="8" key="2">
    <citation type="submission" date="2023-06" db="EMBL/GenBank/DDBJ databases">
        <authorList>
            <person name="Ma L."/>
            <person name="Liu K.-W."/>
            <person name="Li Z."/>
            <person name="Hsiao Y.-Y."/>
            <person name="Qi Y."/>
            <person name="Fu T."/>
            <person name="Tang G."/>
            <person name="Zhang D."/>
            <person name="Sun W.-H."/>
            <person name="Liu D.-K."/>
            <person name="Li Y."/>
            <person name="Chen G.-Z."/>
            <person name="Liu X.-D."/>
            <person name="Liao X.-Y."/>
            <person name="Jiang Y.-T."/>
            <person name="Yu X."/>
            <person name="Hao Y."/>
            <person name="Huang J."/>
            <person name="Zhao X.-W."/>
            <person name="Ke S."/>
            <person name="Chen Y.-Y."/>
            <person name="Wu W.-L."/>
            <person name="Hsu J.-L."/>
            <person name="Lin Y.-F."/>
            <person name="Huang M.-D."/>
            <person name="Li C.-Y."/>
            <person name="Huang L."/>
            <person name="Wang Z.-W."/>
            <person name="Zhao X."/>
            <person name="Zhong W.-Y."/>
            <person name="Peng D.-H."/>
            <person name="Ahmad S."/>
            <person name="Lan S."/>
            <person name="Zhang J.-S."/>
            <person name="Tsai W.-C."/>
            <person name="Van De Peer Y."/>
            <person name="Liu Z.-J."/>
        </authorList>
    </citation>
    <scope>NUCLEOTIDE SEQUENCE</scope>
    <source>
        <strain evidence="8">CP</strain>
        <tissue evidence="8">Leaves</tissue>
    </source>
</reference>
<accession>A0AAV9D7S3</accession>
<dbReference type="SUPFAM" id="SSF103481">
    <property type="entry name" value="Multidrug resistance efflux transporter EmrE"/>
    <property type="match status" value="2"/>
</dbReference>
<evidence type="ECO:0000256" key="4">
    <source>
        <dbReference type="ARBA" id="ARBA00022989"/>
    </source>
</evidence>
<proteinExistence type="inferred from homology"/>
<protein>
    <recommendedName>
        <fullName evidence="6">WAT1-related protein</fullName>
    </recommendedName>
</protein>
<name>A0AAV9D7S3_ACOCL</name>
<feature type="domain" description="EamA" evidence="7">
    <location>
        <begin position="188"/>
        <end position="320"/>
    </location>
</feature>
<dbReference type="InterPro" id="IPR000620">
    <property type="entry name" value="EamA_dom"/>
</dbReference>
<dbReference type="Pfam" id="PF00892">
    <property type="entry name" value="EamA"/>
    <property type="match status" value="2"/>
</dbReference>
<feature type="transmembrane region" description="Helical" evidence="6">
    <location>
        <begin position="246"/>
        <end position="265"/>
    </location>
</feature>
<keyword evidence="4 6" id="KW-1133">Transmembrane helix</keyword>
<feature type="transmembrane region" description="Helical" evidence="6">
    <location>
        <begin position="277"/>
        <end position="297"/>
    </location>
</feature>
<keyword evidence="9" id="KW-1185">Reference proteome</keyword>
<evidence type="ECO:0000259" key="7">
    <source>
        <dbReference type="Pfam" id="PF00892"/>
    </source>
</evidence>
<evidence type="ECO:0000256" key="5">
    <source>
        <dbReference type="ARBA" id="ARBA00023136"/>
    </source>
</evidence>
<feature type="transmembrane region" description="Helical" evidence="6">
    <location>
        <begin position="213"/>
        <end position="234"/>
    </location>
</feature>
<feature type="transmembrane region" description="Helical" evidence="6">
    <location>
        <begin position="68"/>
        <end position="88"/>
    </location>
</feature>
<evidence type="ECO:0000256" key="1">
    <source>
        <dbReference type="ARBA" id="ARBA00004141"/>
    </source>
</evidence>
<dbReference type="GO" id="GO:0016020">
    <property type="term" value="C:membrane"/>
    <property type="evidence" value="ECO:0007669"/>
    <property type="project" value="UniProtKB-SubCell"/>
</dbReference>
<evidence type="ECO:0000313" key="9">
    <source>
        <dbReference type="Proteomes" id="UP001180020"/>
    </source>
</evidence>
<keyword evidence="5 6" id="KW-0472">Membrane</keyword>
<dbReference type="PANTHER" id="PTHR31218">
    <property type="entry name" value="WAT1-RELATED PROTEIN"/>
    <property type="match status" value="1"/>
</dbReference>
<evidence type="ECO:0000256" key="3">
    <source>
        <dbReference type="ARBA" id="ARBA00022692"/>
    </source>
</evidence>
<dbReference type="InterPro" id="IPR037185">
    <property type="entry name" value="EmrE-like"/>
</dbReference>
<sequence>MLKEQGPLLGQIFVQVTYGTMFLITRAMLVQGMSHYIYVAYRQTFAILAIAPFAFFFERKSFCALLKLKHVCQIFLLAFLGIAVGQNMYYAGLLYTSTTFAATTTNLMPSITFVMAYILRMERVDLRSRRGQAKVVGTVACVAGAMIMTLLKGPQLNWLRSNENHAQPELVLDVFRPSTQWILGATMLFTTVAGGCAFVLYQARIADEYPSQLSLSTLVLFLGCIQTLIIAFIVERPSAWKLSWDLQLFTCVYSGVVCSALGLFIQMWCVKERGPVFVTAFNPLSTVLVAIFEPLLLHVPLHLGSLVGMVLVIGGLYGITWGKALDQKVISSGTKVSEDETGGDQIAEPLLADSEDHTVTIQ</sequence>
<feature type="transmembrane region" description="Helical" evidence="6">
    <location>
        <begin position="181"/>
        <end position="201"/>
    </location>
</feature>